<dbReference type="AlphaFoldDB" id="A0A1V9YHK0"/>
<keyword evidence="2" id="KW-1185">Reference proteome</keyword>
<name>A0A1V9YHK0_9STRA</name>
<reference evidence="1 2" key="1">
    <citation type="journal article" date="2014" name="Genome Biol. Evol.">
        <title>The secreted proteins of Achlya hypogyna and Thraustotheca clavata identify the ancestral oomycete secretome and reveal gene acquisitions by horizontal gene transfer.</title>
        <authorList>
            <person name="Misner I."/>
            <person name="Blouin N."/>
            <person name="Leonard G."/>
            <person name="Richards T.A."/>
            <person name="Lane C.E."/>
        </authorList>
    </citation>
    <scope>NUCLEOTIDE SEQUENCE [LARGE SCALE GENOMIC DNA]</scope>
    <source>
        <strain evidence="1 2">ATCC 34112</strain>
    </source>
</reference>
<protein>
    <recommendedName>
        <fullName evidence="3">PFU domain-containing protein</fullName>
    </recommendedName>
</protein>
<sequence>MKNLELHRGESIENAALSFMETNGLIENGIDSERSQQVIQQLAGMIRERAPKDVHITLPLTVDGSISDLILYKNEEPHDAVARFLRESTLSEELKTQAHPQILSMLQQRLQEEAAPKQEPMFTIDLTIDGQAATVEHYEGQDPLAEAREFARRLEITNEEFLQRLLPQVANMIQTRLEGMAAPKELFSMPLTVNGQSVVLVHYENSSPTQSAMNFLTQQGLTDTATVDAYLPQLVEMIDREIAQRATPTTREPLFSLPITIGSMSHQLNY</sequence>
<accession>A0A1V9YHK0</accession>
<organism evidence="1 2">
    <name type="scientific">Thraustotheca clavata</name>
    <dbReference type="NCBI Taxonomy" id="74557"/>
    <lineage>
        <taxon>Eukaryota</taxon>
        <taxon>Sar</taxon>
        <taxon>Stramenopiles</taxon>
        <taxon>Oomycota</taxon>
        <taxon>Saprolegniomycetes</taxon>
        <taxon>Saprolegniales</taxon>
        <taxon>Achlyaceae</taxon>
        <taxon>Thraustotheca</taxon>
    </lineage>
</organism>
<dbReference type="Proteomes" id="UP000243217">
    <property type="component" value="Unassembled WGS sequence"/>
</dbReference>
<dbReference type="OrthoDB" id="10259249at2759"/>
<proteinExistence type="predicted"/>
<gene>
    <name evidence="1" type="ORF">THRCLA_10754</name>
</gene>
<evidence type="ECO:0000313" key="2">
    <source>
        <dbReference type="Proteomes" id="UP000243217"/>
    </source>
</evidence>
<dbReference type="EMBL" id="JNBS01003861">
    <property type="protein sequence ID" value="OQR85188.1"/>
    <property type="molecule type" value="Genomic_DNA"/>
</dbReference>
<comment type="caution">
    <text evidence="1">The sequence shown here is derived from an EMBL/GenBank/DDBJ whole genome shotgun (WGS) entry which is preliminary data.</text>
</comment>
<feature type="non-terminal residue" evidence="1">
    <location>
        <position position="270"/>
    </location>
</feature>
<evidence type="ECO:0000313" key="1">
    <source>
        <dbReference type="EMBL" id="OQR85188.1"/>
    </source>
</evidence>
<evidence type="ECO:0008006" key="3">
    <source>
        <dbReference type="Google" id="ProtNLM"/>
    </source>
</evidence>